<dbReference type="InterPro" id="IPR017930">
    <property type="entry name" value="Myb_dom"/>
</dbReference>
<evidence type="ECO:0000256" key="2">
    <source>
        <dbReference type="SAM" id="MobiDB-lite"/>
    </source>
</evidence>
<keyword evidence="1" id="KW-0539">Nucleus</keyword>
<dbReference type="InterPro" id="IPR052450">
    <property type="entry name" value="TRBD-Containing_Protein"/>
</dbReference>
<feature type="compositionally biased region" description="Polar residues" evidence="2">
    <location>
        <begin position="60"/>
        <end position="71"/>
    </location>
</feature>
<feature type="compositionally biased region" description="Low complexity" evidence="2">
    <location>
        <begin position="604"/>
        <end position="628"/>
    </location>
</feature>
<dbReference type="Gene3D" id="1.10.10.60">
    <property type="entry name" value="Homeodomain-like"/>
    <property type="match status" value="1"/>
</dbReference>
<dbReference type="PANTHER" id="PTHR46734:SF1">
    <property type="entry name" value="TELOMERIC REPEAT-BINDING FACTOR 1"/>
    <property type="match status" value="1"/>
</dbReference>
<name>A0A093VSH8_TALMA</name>
<feature type="compositionally biased region" description="Low complexity" evidence="2">
    <location>
        <begin position="641"/>
        <end position="653"/>
    </location>
</feature>
<evidence type="ECO:0000256" key="1">
    <source>
        <dbReference type="ARBA" id="ARBA00023242"/>
    </source>
</evidence>
<dbReference type="SUPFAM" id="SSF46689">
    <property type="entry name" value="Homeodomain-like"/>
    <property type="match status" value="2"/>
</dbReference>
<feature type="compositionally biased region" description="Polar residues" evidence="2">
    <location>
        <begin position="654"/>
        <end position="678"/>
    </location>
</feature>
<comment type="caution">
    <text evidence="5">The sequence shown here is derived from an EMBL/GenBank/DDBJ whole genome shotgun (WGS) entry which is preliminary data.</text>
</comment>
<dbReference type="Gene3D" id="1.10.246.220">
    <property type="match status" value="1"/>
</dbReference>
<feature type="domain" description="HTH myb-type" evidence="4">
    <location>
        <begin position="472"/>
        <end position="530"/>
    </location>
</feature>
<organism evidence="5">
    <name type="scientific">Talaromyces marneffei PM1</name>
    <dbReference type="NCBI Taxonomy" id="1077442"/>
    <lineage>
        <taxon>Eukaryota</taxon>
        <taxon>Fungi</taxon>
        <taxon>Dikarya</taxon>
        <taxon>Ascomycota</taxon>
        <taxon>Pezizomycotina</taxon>
        <taxon>Eurotiomycetes</taxon>
        <taxon>Eurotiomycetidae</taxon>
        <taxon>Eurotiales</taxon>
        <taxon>Trichocomaceae</taxon>
        <taxon>Talaromyces</taxon>
        <taxon>Talaromyces sect. Talaromyces</taxon>
    </lineage>
</organism>
<dbReference type="HOGENOM" id="CLU_417934_0_0_1"/>
<evidence type="ECO:0000259" key="4">
    <source>
        <dbReference type="PROSITE" id="PS51294"/>
    </source>
</evidence>
<dbReference type="SMART" id="SM00717">
    <property type="entry name" value="SANT"/>
    <property type="match status" value="2"/>
</dbReference>
<proteinExistence type="predicted"/>
<dbReference type="InterPro" id="IPR001005">
    <property type="entry name" value="SANT/Myb"/>
</dbReference>
<feature type="compositionally biased region" description="Low complexity" evidence="2">
    <location>
        <begin position="392"/>
        <end position="406"/>
    </location>
</feature>
<feature type="compositionally biased region" description="Polar residues" evidence="2">
    <location>
        <begin position="448"/>
        <end position="458"/>
    </location>
</feature>
<evidence type="ECO:0000313" key="5">
    <source>
        <dbReference type="EMBL" id="KFX49591.1"/>
    </source>
</evidence>
<feature type="region of interest" description="Disordered" evidence="2">
    <location>
        <begin position="245"/>
        <end position="296"/>
    </location>
</feature>
<accession>A0A093VSH8</accession>
<feature type="region of interest" description="Disordered" evidence="2">
    <location>
        <begin position="559"/>
        <end position="690"/>
    </location>
</feature>
<feature type="compositionally biased region" description="Polar residues" evidence="2">
    <location>
        <begin position="430"/>
        <end position="440"/>
    </location>
</feature>
<dbReference type="PANTHER" id="PTHR46734">
    <property type="entry name" value="TELOMERIC REPEAT-BINDING FACTOR 1 TERF1"/>
    <property type="match status" value="1"/>
</dbReference>
<feature type="region of interest" description="Disordered" evidence="2">
    <location>
        <begin position="377"/>
        <end position="458"/>
    </location>
</feature>
<feature type="domain" description="Myb-like" evidence="3">
    <location>
        <begin position="289"/>
        <end position="341"/>
    </location>
</feature>
<dbReference type="InterPro" id="IPR009057">
    <property type="entry name" value="Homeodomain-like_sf"/>
</dbReference>
<dbReference type="Pfam" id="PF00249">
    <property type="entry name" value="Myb_DNA-binding"/>
    <property type="match status" value="1"/>
</dbReference>
<protein>
    <submittedName>
        <fullName evidence="5">Meiotically up-regulated protein</fullName>
    </submittedName>
</protein>
<reference evidence="5" key="1">
    <citation type="journal article" date="2014" name="PLoS Genet.">
        <title>Signature Gene Expression Reveals Novel Clues to the Molecular Mechanisms of Dimorphic Transition in Penicillium marneffei.</title>
        <authorList>
            <person name="Yang E."/>
            <person name="Wang G."/>
            <person name="Cai J."/>
            <person name="Woo P.C."/>
            <person name="Lau S.K."/>
            <person name="Yuen K.-Y."/>
            <person name="Chow W.-N."/>
            <person name="Lin X."/>
        </authorList>
    </citation>
    <scope>NUCLEOTIDE SEQUENCE [LARGE SCALE GENOMIC DNA]</scope>
    <source>
        <strain evidence="5">PM1</strain>
    </source>
</reference>
<gene>
    <name evidence="5" type="ORF">GQ26_0091990</name>
</gene>
<dbReference type="PROSITE" id="PS50090">
    <property type="entry name" value="MYB_LIKE"/>
    <property type="match status" value="1"/>
</dbReference>
<dbReference type="AlphaFoldDB" id="A0A093VSH8"/>
<feature type="compositionally biased region" description="Polar residues" evidence="2">
    <location>
        <begin position="412"/>
        <end position="421"/>
    </location>
</feature>
<feature type="compositionally biased region" description="Basic residues" evidence="2">
    <location>
        <begin position="286"/>
        <end position="295"/>
    </location>
</feature>
<sequence>MRETGDHPPSSPSEETSLPQIRDVHSQLPGLRIAPLRQPVSRRLWNTPFPNKPELGAHSAATNGSLTTATAGPSLPERLPTLEEFVNAARTSDADLGDNYLNSNIPPPPKTILPDFINLQTVEKLPYLFEDNNASKRRRIDVLNDHFSSEHLQLPIPQTQNEKKPPPFGPFAILNGLNEPPPNAALFPPIEPGSLPSILTRPTIDSELVVSEKQAEKQADKRELRLEEILEPNILDRSNVDQVEEPKLDQPPANDHGQTLSQYPGDNGENPGDKPVDADAPLSPKTRGRSRKNLRRWTDQETTDLLKGVVKCGIGNWTAILQQPELNFNKRSAANLKDRFRVCCPWAYGAADPNEATKQIQDTLANALMNAESLTSGAGGKILLPDPRPKDSSTTTSTEAVESSSTKLGEQLTASSSSSRPKQPAPSTVAPGSTSESPLSSLLHKGTPPQSAKSKSTLSSLGIAEPYFMIKSKRRSRRPFTPAEDEALLKGYAVHGFQWTLIQQDKHLNLSHRRATDLRDRFRTKFPNAYREGGSVSGGSIGSLQRENSNENMRTLANHAQGKTATPSLKKPKERPQSVSLPPPLVSPPALGSATSADKKRNPLSTETTGLTSISSLLPPLPLLTQSSMGTDTSNAAGGHSMVSSSLSFSSSSGLGNHNTSFTSVSSTGNATTSSWEDNTLPPFNWNDIN</sequence>
<feature type="region of interest" description="Disordered" evidence="2">
    <location>
        <begin position="1"/>
        <end position="77"/>
    </location>
</feature>
<dbReference type="eggNOG" id="ENOG502SBV4">
    <property type="taxonomic scope" value="Eukaryota"/>
</dbReference>
<evidence type="ECO:0000259" key="3">
    <source>
        <dbReference type="PROSITE" id="PS50090"/>
    </source>
</evidence>
<dbReference type="CDD" id="cd11660">
    <property type="entry name" value="SANT_TRF"/>
    <property type="match status" value="2"/>
</dbReference>
<dbReference type="PROSITE" id="PS51294">
    <property type="entry name" value="HTH_MYB"/>
    <property type="match status" value="1"/>
</dbReference>
<dbReference type="EMBL" id="JPOX01000009">
    <property type="protein sequence ID" value="KFX49591.1"/>
    <property type="molecule type" value="Genomic_DNA"/>
</dbReference>